<evidence type="ECO:0000256" key="1">
    <source>
        <dbReference type="SAM" id="MobiDB-lite"/>
    </source>
</evidence>
<dbReference type="AlphaFoldDB" id="A0A8N4ESM0"/>
<dbReference type="PROSITE" id="PS50033">
    <property type="entry name" value="UBX"/>
    <property type="match status" value="1"/>
</dbReference>
<evidence type="ECO:0000313" key="4">
    <source>
        <dbReference type="RefSeq" id="XP_029118195.1"/>
    </source>
</evidence>
<dbReference type="InterPro" id="IPR001012">
    <property type="entry name" value="UBX_dom"/>
</dbReference>
<dbReference type="GO" id="GO:0005634">
    <property type="term" value="C:nucleus"/>
    <property type="evidence" value="ECO:0007669"/>
    <property type="project" value="TreeGrafter"/>
</dbReference>
<dbReference type="Proteomes" id="UP000504607">
    <property type="component" value="Unplaced"/>
</dbReference>
<reference evidence="4" key="1">
    <citation type="submission" date="2025-08" db="UniProtKB">
        <authorList>
            <consortium name="RefSeq"/>
        </authorList>
    </citation>
    <scope>IDENTIFICATION</scope>
</reference>
<evidence type="ECO:0000313" key="3">
    <source>
        <dbReference type="Proteomes" id="UP000504607"/>
    </source>
</evidence>
<gene>
    <name evidence="4" type="primary">LOC109505387</name>
</gene>
<name>A0A8N4ESM0_ELAGV</name>
<dbReference type="GO" id="GO:0043161">
    <property type="term" value="P:proteasome-mediated ubiquitin-dependent protein catabolic process"/>
    <property type="evidence" value="ECO:0007669"/>
    <property type="project" value="TreeGrafter"/>
</dbReference>
<dbReference type="PANTHER" id="PTHR23322:SF6">
    <property type="entry name" value="UBX DOMAIN-CONTAINING PROTEIN 7"/>
    <property type="match status" value="1"/>
</dbReference>
<dbReference type="Gene3D" id="3.10.20.90">
    <property type="entry name" value="Phosphatidylinositol 3-kinase Catalytic Subunit, Chain A, domain 1"/>
    <property type="match status" value="1"/>
</dbReference>
<dbReference type="InterPro" id="IPR050730">
    <property type="entry name" value="UBX_domain-protein"/>
</dbReference>
<evidence type="ECO:0000259" key="2">
    <source>
        <dbReference type="PROSITE" id="PS50033"/>
    </source>
</evidence>
<feature type="non-terminal residue" evidence="4">
    <location>
        <position position="162"/>
    </location>
</feature>
<proteinExistence type="predicted"/>
<dbReference type="SUPFAM" id="SSF52833">
    <property type="entry name" value="Thioredoxin-like"/>
    <property type="match status" value="1"/>
</dbReference>
<dbReference type="SUPFAM" id="SSF54236">
    <property type="entry name" value="Ubiquitin-like"/>
    <property type="match status" value="1"/>
</dbReference>
<accession>A0A8N4ESM0</accession>
<organism evidence="3 4">
    <name type="scientific">Elaeis guineensis var. tenera</name>
    <name type="common">Oil palm</name>
    <dbReference type="NCBI Taxonomy" id="51953"/>
    <lineage>
        <taxon>Eukaryota</taxon>
        <taxon>Viridiplantae</taxon>
        <taxon>Streptophyta</taxon>
        <taxon>Embryophyta</taxon>
        <taxon>Tracheophyta</taxon>
        <taxon>Spermatophyta</taxon>
        <taxon>Magnoliopsida</taxon>
        <taxon>Liliopsida</taxon>
        <taxon>Arecaceae</taxon>
        <taxon>Arecoideae</taxon>
        <taxon>Cocoseae</taxon>
        <taxon>Elaeidinae</taxon>
        <taxon>Elaeis</taxon>
    </lineage>
</organism>
<feature type="non-terminal residue" evidence="4">
    <location>
        <position position="1"/>
    </location>
</feature>
<feature type="domain" description="UBX" evidence="2">
    <location>
        <begin position="116"/>
        <end position="162"/>
    </location>
</feature>
<feature type="region of interest" description="Disordered" evidence="1">
    <location>
        <begin position="67"/>
        <end position="97"/>
    </location>
</feature>
<keyword evidence="3" id="KW-1185">Reference proteome</keyword>
<dbReference type="RefSeq" id="XP_029118195.1">
    <property type="nucleotide sequence ID" value="XM_029262362.1"/>
</dbReference>
<dbReference type="PANTHER" id="PTHR23322">
    <property type="entry name" value="FAS-ASSOCIATED PROTEIN"/>
    <property type="match status" value="1"/>
</dbReference>
<dbReference type="OrthoDB" id="1920064at2759"/>
<dbReference type="GO" id="GO:0043130">
    <property type="term" value="F:ubiquitin binding"/>
    <property type="evidence" value="ECO:0007669"/>
    <property type="project" value="TreeGrafter"/>
</dbReference>
<dbReference type="InterPro" id="IPR036249">
    <property type="entry name" value="Thioredoxin-like_sf"/>
</dbReference>
<protein>
    <submittedName>
        <fullName evidence="4">Plant UBX domain-containing protein 7-like</fullName>
    </submittedName>
</protein>
<sequence length="162" mass="18556">MYRDTDDGKKVCTYYNLVSLPAVLIIDPITGQKMHAWSGMIQAEQFLELKAILIYVAVREGSKKRIISNNNEIDTKKDEESSSSSSDCKTCTEKDNSSNEQFTYPILVEEPEPEGDRKQLCRVGICLPDGRRLQRNFHHSDPVKLLWSFCCTQFDKGKTRPF</sequence>
<dbReference type="Gene3D" id="3.40.30.10">
    <property type="entry name" value="Glutaredoxin"/>
    <property type="match status" value="1"/>
</dbReference>
<dbReference type="InterPro" id="IPR029071">
    <property type="entry name" value="Ubiquitin-like_domsf"/>
</dbReference>